<evidence type="ECO:0000256" key="9">
    <source>
        <dbReference type="ARBA" id="ARBA00023136"/>
    </source>
</evidence>
<dbReference type="InterPro" id="IPR035952">
    <property type="entry name" value="Rhomboid-like_sf"/>
</dbReference>
<feature type="transmembrane region" description="Helical" evidence="10">
    <location>
        <begin position="275"/>
        <end position="293"/>
    </location>
</feature>
<dbReference type="Pfam" id="PF01694">
    <property type="entry name" value="Rhomboid"/>
    <property type="match status" value="1"/>
</dbReference>
<feature type="transmembrane region" description="Helical" evidence="10">
    <location>
        <begin position="325"/>
        <end position="348"/>
    </location>
</feature>
<dbReference type="InParanoid" id="K0KEN1"/>
<dbReference type="GO" id="GO:0006508">
    <property type="term" value="P:proteolysis"/>
    <property type="evidence" value="ECO:0007669"/>
    <property type="project" value="UniProtKB-KW"/>
</dbReference>
<evidence type="ECO:0000256" key="2">
    <source>
        <dbReference type="ARBA" id="ARBA00004141"/>
    </source>
</evidence>
<feature type="region of interest" description="Disordered" evidence="11">
    <location>
        <begin position="1"/>
        <end position="21"/>
    </location>
</feature>
<dbReference type="GO" id="GO:0004252">
    <property type="term" value="F:serine-type endopeptidase activity"/>
    <property type="evidence" value="ECO:0007669"/>
    <property type="project" value="InterPro"/>
</dbReference>
<organism evidence="13 14">
    <name type="scientific">Wickerhamomyces ciferrii (strain ATCC 14091 / BCRC 22168 / CBS 111 / JCM 3599 / NBRC 0793 / NRRL Y-1031 F-60-10)</name>
    <name type="common">Yeast</name>
    <name type="synonym">Pichia ciferrii</name>
    <dbReference type="NCBI Taxonomy" id="1206466"/>
    <lineage>
        <taxon>Eukaryota</taxon>
        <taxon>Fungi</taxon>
        <taxon>Dikarya</taxon>
        <taxon>Ascomycota</taxon>
        <taxon>Saccharomycotina</taxon>
        <taxon>Saccharomycetes</taxon>
        <taxon>Phaffomycetales</taxon>
        <taxon>Wickerhamomycetaceae</taxon>
        <taxon>Wickerhamomyces</taxon>
    </lineage>
</organism>
<comment type="catalytic activity">
    <reaction evidence="1 10">
        <text>Cleaves type-1 transmembrane domains using a catalytic dyad composed of serine and histidine that are contributed by different transmembrane domains.</text>
        <dbReference type="EC" id="3.4.21.105"/>
    </reaction>
</comment>
<evidence type="ECO:0000259" key="12">
    <source>
        <dbReference type="Pfam" id="PF01694"/>
    </source>
</evidence>
<accession>K0KEN1</accession>
<dbReference type="eggNOG" id="KOG2289">
    <property type="taxonomic scope" value="Eukaryota"/>
</dbReference>
<sequence length="476" mass="53312">MNNNFHSLPPLPPKRSSILADPVKATNTTDTSYSPLRDQFIQNANPMRQNQHGQYNQYHGNKIIRDDEDSINNIPLKDIPSSTNYNNNMNSTNTNLPLLYNNNEDPNYNKKFYNNKTKNNIPLGYKIINFPYFTIIVTIIDIIIFIVELVKMKNLTGSAFQTKPYFNPMLGPSSNVQIYLGSRFAPCMHSISGITDSNEFSWPCPNSTTTDTQVCSLIELCNLGENFQGEPNQIWRLISAMFLHAGFVHILFNLLLQCTMGLDVEKQIGTLRYMIIYLVSGISGNVLGVNFAQDGISSSGASGALFGIIAVNLLIFVLHRDRSTVRYYGFMISILVLEVVVCLVLGLLPGLDNFCHIGGFVGGLLLGLLMLNDPKFIRLKRHTRGLRLQGFGSFSKHMQNIRKDRFIIWIIVRIVALVLIIAWFVGLILNFKNGGGNCSWCKYFNCLPVNNWCSQGDITTSTSTSSTSSPKSSNPF</sequence>
<dbReference type="Gene3D" id="1.20.1540.10">
    <property type="entry name" value="Rhomboid-like"/>
    <property type="match status" value="1"/>
</dbReference>
<comment type="subcellular location">
    <subcellularLocation>
        <location evidence="2 10">Membrane</location>
        <topology evidence="2 10">Multi-pass membrane protein</topology>
    </subcellularLocation>
</comment>
<reference evidence="13 14" key="1">
    <citation type="journal article" date="2012" name="Eukaryot. Cell">
        <title>Draft genome sequence of Wickerhamomyces ciferrii NRRL Y-1031 F-60-10.</title>
        <authorList>
            <person name="Schneider J."/>
            <person name="Andrea H."/>
            <person name="Blom J."/>
            <person name="Jaenicke S."/>
            <person name="Ruckert C."/>
            <person name="Schorsch C."/>
            <person name="Szczepanowski R."/>
            <person name="Farwick M."/>
            <person name="Goesmann A."/>
            <person name="Puhler A."/>
            <person name="Schaffer S."/>
            <person name="Tauch A."/>
            <person name="Kohler T."/>
            <person name="Brinkrolf K."/>
        </authorList>
    </citation>
    <scope>NUCLEOTIDE SEQUENCE [LARGE SCALE GENOMIC DNA]</scope>
    <source>
        <strain evidence="14">ATCC 14091 / BCRC 22168 / CBS 111 / JCM 3599 / NBRC 0793 / NRRL Y-1031 F-60-10</strain>
    </source>
</reference>
<evidence type="ECO:0000256" key="5">
    <source>
        <dbReference type="ARBA" id="ARBA00022692"/>
    </source>
</evidence>
<dbReference type="AlphaFoldDB" id="K0KEN1"/>
<keyword evidence="6 10" id="KW-0378">Hydrolase</keyword>
<feature type="transmembrane region" description="Helical" evidence="10">
    <location>
        <begin position="354"/>
        <end position="371"/>
    </location>
</feature>
<evidence type="ECO:0000256" key="11">
    <source>
        <dbReference type="SAM" id="MobiDB-lite"/>
    </source>
</evidence>
<comment type="similarity">
    <text evidence="3 10">Belongs to the peptidase S54 family.</text>
</comment>
<evidence type="ECO:0000256" key="10">
    <source>
        <dbReference type="RuleBase" id="RU362115"/>
    </source>
</evidence>
<feature type="domain" description="Peptidase S54 rhomboid" evidence="12">
    <location>
        <begin position="232"/>
        <end position="371"/>
    </location>
</feature>
<dbReference type="InterPro" id="IPR022764">
    <property type="entry name" value="Peptidase_S54_rhomboid_dom"/>
</dbReference>
<dbReference type="PANTHER" id="PTHR22936:SF69">
    <property type="entry name" value="RHOMBOID-LIKE PROTEIN"/>
    <property type="match status" value="1"/>
</dbReference>
<evidence type="ECO:0000256" key="7">
    <source>
        <dbReference type="ARBA" id="ARBA00022825"/>
    </source>
</evidence>
<dbReference type="EMBL" id="CAIF01000019">
    <property type="protein sequence ID" value="CCH41381.1"/>
    <property type="molecule type" value="Genomic_DNA"/>
</dbReference>
<comment type="caution">
    <text evidence="13">The sequence shown here is derived from an EMBL/GenBank/DDBJ whole genome shotgun (WGS) entry which is preliminary data.</text>
</comment>
<feature type="transmembrane region" description="Helical" evidence="10">
    <location>
        <begin position="234"/>
        <end position="255"/>
    </location>
</feature>
<comment type="function">
    <text evidence="10">Serine protease involved in intramembrane proteolysis.</text>
</comment>
<feature type="transmembrane region" description="Helical" evidence="10">
    <location>
        <begin position="406"/>
        <end position="429"/>
    </location>
</feature>
<keyword evidence="14" id="KW-1185">Reference proteome</keyword>
<keyword evidence="5 10" id="KW-0812">Transmembrane</keyword>
<feature type="transmembrane region" description="Helical" evidence="10">
    <location>
        <begin position="299"/>
        <end position="318"/>
    </location>
</feature>
<keyword evidence="9 10" id="KW-0472">Membrane</keyword>
<evidence type="ECO:0000256" key="6">
    <source>
        <dbReference type="ARBA" id="ARBA00022801"/>
    </source>
</evidence>
<dbReference type="Proteomes" id="UP000009328">
    <property type="component" value="Unassembled WGS sequence"/>
</dbReference>
<dbReference type="GO" id="GO:0016020">
    <property type="term" value="C:membrane"/>
    <property type="evidence" value="ECO:0007669"/>
    <property type="project" value="UniProtKB-SubCell"/>
</dbReference>
<evidence type="ECO:0000313" key="13">
    <source>
        <dbReference type="EMBL" id="CCH41381.1"/>
    </source>
</evidence>
<evidence type="ECO:0000256" key="1">
    <source>
        <dbReference type="ARBA" id="ARBA00000156"/>
    </source>
</evidence>
<dbReference type="SUPFAM" id="SSF144091">
    <property type="entry name" value="Rhomboid-like"/>
    <property type="match status" value="1"/>
</dbReference>
<dbReference type="InterPro" id="IPR002610">
    <property type="entry name" value="Peptidase_S54_rhomboid-like"/>
</dbReference>
<protein>
    <recommendedName>
        <fullName evidence="10">Rhomboid-type serine protease</fullName>
        <ecNumber evidence="10">3.4.21.105</ecNumber>
    </recommendedName>
</protein>
<evidence type="ECO:0000256" key="3">
    <source>
        <dbReference type="ARBA" id="ARBA00009045"/>
    </source>
</evidence>
<dbReference type="HOGENOM" id="CLU_022618_0_1_1"/>
<gene>
    <name evidence="13" type="ORF">BN7_922</name>
</gene>
<keyword evidence="8 10" id="KW-1133">Transmembrane helix</keyword>
<dbReference type="PANTHER" id="PTHR22936">
    <property type="entry name" value="RHOMBOID-RELATED"/>
    <property type="match status" value="1"/>
</dbReference>
<evidence type="ECO:0000256" key="4">
    <source>
        <dbReference type="ARBA" id="ARBA00022670"/>
    </source>
</evidence>
<name>K0KEN1_WICCF</name>
<proteinExistence type="inferred from homology"/>
<evidence type="ECO:0000256" key="8">
    <source>
        <dbReference type="ARBA" id="ARBA00022989"/>
    </source>
</evidence>
<keyword evidence="4 10" id="KW-0645">Protease</keyword>
<evidence type="ECO:0000313" key="14">
    <source>
        <dbReference type="Proteomes" id="UP000009328"/>
    </source>
</evidence>
<feature type="transmembrane region" description="Helical" evidence="10">
    <location>
        <begin position="127"/>
        <end position="147"/>
    </location>
</feature>
<dbReference type="EC" id="3.4.21.105" evidence="10"/>
<keyword evidence="7 10" id="KW-0720">Serine protease</keyword>
<dbReference type="STRING" id="1206466.K0KEN1"/>